<comment type="subcellular location">
    <subcellularLocation>
        <location evidence="1">Membrane</location>
        <topology evidence="1">Single-pass membrane protein</topology>
    </subcellularLocation>
</comment>
<dbReference type="GO" id="GO:0005506">
    <property type="term" value="F:iron ion binding"/>
    <property type="evidence" value="ECO:0007669"/>
    <property type="project" value="InterPro"/>
</dbReference>
<dbReference type="Gene3D" id="1.10.630.10">
    <property type="entry name" value="Cytochrome P450"/>
    <property type="match status" value="1"/>
</dbReference>
<organism evidence="14 15">
    <name type="scientific">Phtheirospermum japonicum</name>
    <dbReference type="NCBI Taxonomy" id="374723"/>
    <lineage>
        <taxon>Eukaryota</taxon>
        <taxon>Viridiplantae</taxon>
        <taxon>Streptophyta</taxon>
        <taxon>Embryophyta</taxon>
        <taxon>Tracheophyta</taxon>
        <taxon>Spermatophyta</taxon>
        <taxon>Magnoliopsida</taxon>
        <taxon>eudicotyledons</taxon>
        <taxon>Gunneridae</taxon>
        <taxon>Pentapetalae</taxon>
        <taxon>asterids</taxon>
        <taxon>lamiids</taxon>
        <taxon>Lamiales</taxon>
        <taxon>Orobanchaceae</taxon>
        <taxon>Orobanchaceae incertae sedis</taxon>
        <taxon>Phtheirospermum</taxon>
    </lineage>
</organism>
<dbReference type="PANTHER" id="PTHR47955">
    <property type="entry name" value="CYTOCHROME P450 FAMILY 71 PROTEIN"/>
    <property type="match status" value="1"/>
</dbReference>
<dbReference type="PRINTS" id="PR00463">
    <property type="entry name" value="EP450I"/>
</dbReference>
<dbReference type="PROSITE" id="PS00086">
    <property type="entry name" value="CYTOCHROME_P450"/>
    <property type="match status" value="1"/>
</dbReference>
<sequence length="509" mass="58780">MEFDFSFVVLVSFFIFVLVLHKLGVRPKTIKPKRHIPPGPWKLPFIGNLHLFVGSIPPQHILRDLAKKYGSMMHLRLGEVDNIIVSSSETAIHFMKTHDKNFANRPSLLAAEANHNRNISFAPYGEYWRHMRKICTLELLTAMRVRSFWPIREEEVLDLCNWIARHEGENINLTERISLTNYDIMVRASVGKKNDEKAEFIATVKEIVKFISVFSIADVYPSIKFLALISGTKRKLEEVHRKLDKMMTSIVEERKRTKDNNIYNNDEENKQEDLLDVLLSIQSDGSLELPLTRDNIKYILVEIFSAGAMTSEIVVDWAMAEMLNNPETMKKAQEEVRQVFDGKGGGRVDESCFNELKYLRLVIKETLRMHPPAPLLLPRENRERCEIDGYEIPAKTWVLVNAWAIGRDPEYWEDAERFKPERFLEKADDFKGNSFNYIPFGAGRRICPGILFGLANVEIQLVMFLYYFDWVLADGVKAEEMDMIDCCGVEGRRKHSLSVIAVVRRPLPV</sequence>
<evidence type="ECO:0000256" key="8">
    <source>
        <dbReference type="ARBA" id="ARBA00023004"/>
    </source>
</evidence>
<keyword evidence="3 11" id="KW-0349">Heme</keyword>
<evidence type="ECO:0000256" key="7">
    <source>
        <dbReference type="ARBA" id="ARBA00023002"/>
    </source>
</evidence>
<dbReference type="PRINTS" id="PR00385">
    <property type="entry name" value="P450"/>
</dbReference>
<dbReference type="GO" id="GO:0020037">
    <property type="term" value="F:heme binding"/>
    <property type="evidence" value="ECO:0007669"/>
    <property type="project" value="InterPro"/>
</dbReference>
<feature type="transmembrane region" description="Helical" evidence="13">
    <location>
        <begin position="6"/>
        <end position="25"/>
    </location>
</feature>
<keyword evidence="8 11" id="KW-0408">Iron</keyword>
<evidence type="ECO:0000256" key="2">
    <source>
        <dbReference type="ARBA" id="ARBA00010617"/>
    </source>
</evidence>
<evidence type="ECO:0000256" key="13">
    <source>
        <dbReference type="SAM" id="Phobius"/>
    </source>
</evidence>
<evidence type="ECO:0000256" key="4">
    <source>
        <dbReference type="ARBA" id="ARBA00022692"/>
    </source>
</evidence>
<dbReference type="InterPro" id="IPR002401">
    <property type="entry name" value="Cyt_P450_E_grp-I"/>
</dbReference>
<dbReference type="Pfam" id="PF00067">
    <property type="entry name" value="p450"/>
    <property type="match status" value="1"/>
</dbReference>
<dbReference type="OrthoDB" id="1267511at2759"/>
<evidence type="ECO:0000256" key="3">
    <source>
        <dbReference type="ARBA" id="ARBA00022617"/>
    </source>
</evidence>
<evidence type="ECO:0000256" key="11">
    <source>
        <dbReference type="PIRSR" id="PIRSR602401-1"/>
    </source>
</evidence>
<keyword evidence="4 13" id="KW-0812">Transmembrane</keyword>
<evidence type="ECO:0000256" key="6">
    <source>
        <dbReference type="ARBA" id="ARBA00022989"/>
    </source>
</evidence>
<evidence type="ECO:0000256" key="9">
    <source>
        <dbReference type="ARBA" id="ARBA00023033"/>
    </source>
</evidence>
<evidence type="ECO:0000313" key="14">
    <source>
        <dbReference type="EMBL" id="GFP92939.1"/>
    </source>
</evidence>
<protein>
    <submittedName>
        <fullName evidence="14">Premnaspirodiene oxygenase</fullName>
    </submittedName>
</protein>
<dbReference type="EMBL" id="BMAC01000296">
    <property type="protein sequence ID" value="GFP92939.1"/>
    <property type="molecule type" value="Genomic_DNA"/>
</dbReference>
<keyword evidence="10 13" id="KW-0472">Membrane</keyword>
<comment type="caution">
    <text evidence="14">The sequence shown here is derived from an EMBL/GenBank/DDBJ whole genome shotgun (WGS) entry which is preliminary data.</text>
</comment>
<dbReference type="AlphaFoldDB" id="A0A830C1Q5"/>
<reference evidence="14" key="1">
    <citation type="submission" date="2020-07" db="EMBL/GenBank/DDBJ databases">
        <title>Ethylene signaling mediates host invasion by parasitic plants.</title>
        <authorList>
            <person name="Yoshida S."/>
        </authorList>
    </citation>
    <scope>NUCLEOTIDE SEQUENCE</scope>
    <source>
        <strain evidence="14">Okayama</strain>
    </source>
</reference>
<dbReference type="CDD" id="cd11072">
    <property type="entry name" value="CYP71-like"/>
    <property type="match status" value="1"/>
</dbReference>
<feature type="binding site" description="axial binding residue" evidence="11">
    <location>
        <position position="447"/>
    </location>
    <ligand>
        <name>heme</name>
        <dbReference type="ChEBI" id="CHEBI:30413"/>
    </ligand>
    <ligandPart>
        <name>Fe</name>
        <dbReference type="ChEBI" id="CHEBI:18248"/>
    </ligandPart>
</feature>
<dbReference type="FunFam" id="1.10.630.10:FF:000043">
    <property type="entry name" value="Cytochrome P450 99A2"/>
    <property type="match status" value="1"/>
</dbReference>
<dbReference type="InterPro" id="IPR001128">
    <property type="entry name" value="Cyt_P450"/>
</dbReference>
<comment type="cofactor">
    <cofactor evidence="11">
        <name>heme</name>
        <dbReference type="ChEBI" id="CHEBI:30413"/>
    </cofactor>
</comment>
<evidence type="ECO:0000256" key="5">
    <source>
        <dbReference type="ARBA" id="ARBA00022723"/>
    </source>
</evidence>
<accession>A0A830C1Q5</accession>
<keyword evidence="7 12" id="KW-0560">Oxidoreductase</keyword>
<evidence type="ECO:0000313" key="15">
    <source>
        <dbReference type="Proteomes" id="UP000653305"/>
    </source>
</evidence>
<dbReference type="SUPFAM" id="SSF48264">
    <property type="entry name" value="Cytochrome P450"/>
    <property type="match status" value="1"/>
</dbReference>
<dbReference type="GO" id="GO:0004497">
    <property type="term" value="F:monooxygenase activity"/>
    <property type="evidence" value="ECO:0007669"/>
    <property type="project" value="UniProtKB-KW"/>
</dbReference>
<dbReference type="InterPro" id="IPR036396">
    <property type="entry name" value="Cyt_P450_sf"/>
</dbReference>
<dbReference type="PANTHER" id="PTHR47955:SF8">
    <property type="entry name" value="CYTOCHROME P450 71D11-LIKE"/>
    <property type="match status" value="1"/>
</dbReference>
<keyword evidence="15" id="KW-1185">Reference proteome</keyword>
<evidence type="ECO:0000256" key="1">
    <source>
        <dbReference type="ARBA" id="ARBA00004167"/>
    </source>
</evidence>
<evidence type="ECO:0000256" key="10">
    <source>
        <dbReference type="ARBA" id="ARBA00023136"/>
    </source>
</evidence>
<evidence type="ECO:0000256" key="12">
    <source>
        <dbReference type="RuleBase" id="RU000461"/>
    </source>
</evidence>
<gene>
    <name evidence="14" type="ORF">PHJA_001438200</name>
</gene>
<keyword evidence="5 11" id="KW-0479">Metal-binding</keyword>
<keyword evidence="9 12" id="KW-0503">Monooxygenase</keyword>
<name>A0A830C1Q5_9LAMI</name>
<proteinExistence type="inferred from homology"/>
<dbReference type="Proteomes" id="UP000653305">
    <property type="component" value="Unassembled WGS sequence"/>
</dbReference>
<dbReference type="GO" id="GO:0016020">
    <property type="term" value="C:membrane"/>
    <property type="evidence" value="ECO:0007669"/>
    <property type="project" value="UniProtKB-SubCell"/>
</dbReference>
<dbReference type="GO" id="GO:0016705">
    <property type="term" value="F:oxidoreductase activity, acting on paired donors, with incorporation or reduction of molecular oxygen"/>
    <property type="evidence" value="ECO:0007669"/>
    <property type="project" value="InterPro"/>
</dbReference>
<keyword evidence="6 13" id="KW-1133">Transmembrane helix</keyword>
<comment type="similarity">
    <text evidence="2 12">Belongs to the cytochrome P450 family.</text>
</comment>
<dbReference type="InterPro" id="IPR017972">
    <property type="entry name" value="Cyt_P450_CS"/>
</dbReference>